<organism evidence="3 4">
    <name type="scientific">Roseivivax lentus</name>
    <dbReference type="NCBI Taxonomy" id="633194"/>
    <lineage>
        <taxon>Bacteria</taxon>
        <taxon>Pseudomonadati</taxon>
        <taxon>Pseudomonadota</taxon>
        <taxon>Alphaproteobacteria</taxon>
        <taxon>Rhodobacterales</taxon>
        <taxon>Roseobacteraceae</taxon>
        <taxon>Roseivivax</taxon>
    </lineage>
</organism>
<evidence type="ECO:0000313" key="4">
    <source>
        <dbReference type="Proteomes" id="UP000186684"/>
    </source>
</evidence>
<evidence type="ECO:0000313" key="3">
    <source>
        <dbReference type="EMBL" id="SIS95100.1"/>
    </source>
</evidence>
<feature type="chain" id="PRO_5012388014" evidence="2">
    <location>
        <begin position="21"/>
        <end position="106"/>
    </location>
</feature>
<keyword evidence="2" id="KW-0732">Signal</keyword>
<accession>A0A1N7N9T9</accession>
<keyword evidence="4" id="KW-1185">Reference proteome</keyword>
<sequence length="106" mass="11200">MQKTAIPLCLACVLSTPVFAQTASGEAFLTYTRPISGVPEQAYIAQVEKYPAFRPVRQSAPRQSAPAAPSQPQSPAPAAAEPAVEENVILNVGGRTVVVPRARLDD</sequence>
<feature type="region of interest" description="Disordered" evidence="1">
    <location>
        <begin position="55"/>
        <end position="82"/>
    </location>
</feature>
<feature type="signal peptide" evidence="2">
    <location>
        <begin position="1"/>
        <end position="20"/>
    </location>
</feature>
<evidence type="ECO:0000256" key="1">
    <source>
        <dbReference type="SAM" id="MobiDB-lite"/>
    </source>
</evidence>
<protein>
    <submittedName>
        <fullName evidence="3">Uncharacterized protein</fullName>
    </submittedName>
</protein>
<dbReference type="EMBL" id="FTOQ01000007">
    <property type="protein sequence ID" value="SIS95100.1"/>
    <property type="molecule type" value="Genomic_DNA"/>
</dbReference>
<gene>
    <name evidence="3" type="ORF">SAMN05421759_107112</name>
</gene>
<name>A0A1N7N9T9_9RHOB</name>
<dbReference type="AlphaFoldDB" id="A0A1N7N9T9"/>
<dbReference type="Proteomes" id="UP000186684">
    <property type="component" value="Unassembled WGS sequence"/>
</dbReference>
<reference evidence="4" key="1">
    <citation type="submission" date="2017-01" db="EMBL/GenBank/DDBJ databases">
        <authorList>
            <person name="Varghese N."/>
            <person name="Submissions S."/>
        </authorList>
    </citation>
    <scope>NUCLEOTIDE SEQUENCE [LARGE SCALE GENOMIC DNA]</scope>
    <source>
        <strain evidence="4">DSM 29430</strain>
    </source>
</reference>
<evidence type="ECO:0000256" key="2">
    <source>
        <dbReference type="SAM" id="SignalP"/>
    </source>
</evidence>
<proteinExistence type="predicted"/>
<feature type="compositionally biased region" description="Low complexity" evidence="1">
    <location>
        <begin position="58"/>
        <end position="82"/>
    </location>
</feature>